<dbReference type="Proteomes" id="UP001642487">
    <property type="component" value="Chromosome 9"/>
</dbReference>
<dbReference type="EMBL" id="OZ021743">
    <property type="protein sequence ID" value="CAK9329367.1"/>
    <property type="molecule type" value="Genomic_DNA"/>
</dbReference>
<organism evidence="1 2">
    <name type="scientific">Citrullus colocynthis</name>
    <name type="common">colocynth</name>
    <dbReference type="NCBI Taxonomy" id="252529"/>
    <lineage>
        <taxon>Eukaryota</taxon>
        <taxon>Viridiplantae</taxon>
        <taxon>Streptophyta</taxon>
        <taxon>Embryophyta</taxon>
        <taxon>Tracheophyta</taxon>
        <taxon>Spermatophyta</taxon>
        <taxon>Magnoliopsida</taxon>
        <taxon>eudicotyledons</taxon>
        <taxon>Gunneridae</taxon>
        <taxon>Pentapetalae</taxon>
        <taxon>rosids</taxon>
        <taxon>fabids</taxon>
        <taxon>Cucurbitales</taxon>
        <taxon>Cucurbitaceae</taxon>
        <taxon>Benincaseae</taxon>
        <taxon>Citrullus</taxon>
    </lineage>
</organism>
<accession>A0ABP0ZBC6</accession>
<evidence type="ECO:0000313" key="1">
    <source>
        <dbReference type="EMBL" id="CAK9329367.1"/>
    </source>
</evidence>
<sequence length="126" mass="14814">MNDMPSLPFPLLIPKILKVRRSQCQQLMICSFCNSRSLLKNHPSTGHLLWLPLLFKLMTLTPFLFRSLVRLLLSLIVQPAASVSTLLFYSDILPQHMVSERLVRHELLDRENYLFHFLVSFLKCFW</sequence>
<reference evidence="1 2" key="1">
    <citation type="submission" date="2024-03" db="EMBL/GenBank/DDBJ databases">
        <authorList>
            <person name="Gkanogiannis A."/>
            <person name="Becerra Lopez-Lavalle L."/>
        </authorList>
    </citation>
    <scope>NUCLEOTIDE SEQUENCE [LARGE SCALE GENOMIC DNA]</scope>
</reference>
<keyword evidence="2" id="KW-1185">Reference proteome</keyword>
<dbReference type="PANTHER" id="PTHR37900">
    <property type="match status" value="1"/>
</dbReference>
<evidence type="ECO:0000313" key="2">
    <source>
        <dbReference type="Proteomes" id="UP001642487"/>
    </source>
</evidence>
<dbReference type="PANTHER" id="PTHR37900:SF5">
    <property type="entry name" value="OS02G0159250 PROTEIN"/>
    <property type="match status" value="1"/>
</dbReference>
<gene>
    <name evidence="1" type="ORF">CITCOLO1_LOCUS21814</name>
</gene>
<name>A0ABP0ZBC6_9ROSI</name>
<protein>
    <submittedName>
        <fullName evidence="1">Uncharacterized protein</fullName>
    </submittedName>
</protein>
<proteinExistence type="predicted"/>